<keyword evidence="1" id="KW-0805">Transcription regulation</keyword>
<dbReference type="GO" id="GO:0003700">
    <property type="term" value="F:DNA-binding transcription factor activity"/>
    <property type="evidence" value="ECO:0007669"/>
    <property type="project" value="TreeGrafter"/>
</dbReference>
<protein>
    <submittedName>
        <fullName evidence="6">Transcriptional regulator</fullName>
    </submittedName>
</protein>
<dbReference type="PANTHER" id="PTHR30055:SF234">
    <property type="entry name" value="HTH-TYPE TRANSCRIPTIONAL REGULATOR BETI"/>
    <property type="match status" value="1"/>
</dbReference>
<dbReference type="STRING" id="59843.A3958_08030"/>
<dbReference type="SUPFAM" id="SSF48498">
    <property type="entry name" value="Tetracyclin repressor-like, C-terminal domain"/>
    <property type="match status" value="1"/>
</dbReference>
<evidence type="ECO:0000256" key="4">
    <source>
        <dbReference type="PROSITE-ProRule" id="PRU00335"/>
    </source>
</evidence>
<reference evidence="6" key="1">
    <citation type="journal article" date="2016" name="Genome Announc.">
        <title>Draft genomes of two strains of Paenibacillus glucanolyticus with capability to degrade lignocellulose.</title>
        <authorList>
            <person name="Mathews S.L."/>
            <person name="Pawlak J."/>
            <person name="Grunden A.M."/>
        </authorList>
    </citation>
    <scope>NUCLEOTIDE SEQUENCE [LARGE SCALE GENOMIC DNA]</scope>
    <source>
        <strain evidence="6">SLM1</strain>
    </source>
</reference>
<dbReference type="InterPro" id="IPR036271">
    <property type="entry name" value="Tet_transcr_reg_TetR-rel_C_sf"/>
</dbReference>
<accession>A0A163IGD0</accession>
<evidence type="ECO:0000256" key="3">
    <source>
        <dbReference type="ARBA" id="ARBA00023163"/>
    </source>
</evidence>
<dbReference type="SUPFAM" id="SSF46689">
    <property type="entry name" value="Homeodomain-like"/>
    <property type="match status" value="1"/>
</dbReference>
<dbReference type="Proteomes" id="UP000076796">
    <property type="component" value="Unassembled WGS sequence"/>
</dbReference>
<evidence type="ECO:0000313" key="7">
    <source>
        <dbReference type="Proteomes" id="UP000076796"/>
    </source>
</evidence>
<dbReference type="InterPro" id="IPR050109">
    <property type="entry name" value="HTH-type_TetR-like_transc_reg"/>
</dbReference>
<dbReference type="PROSITE" id="PS50977">
    <property type="entry name" value="HTH_TETR_2"/>
    <property type="match status" value="1"/>
</dbReference>
<proteinExistence type="predicted"/>
<evidence type="ECO:0000259" key="5">
    <source>
        <dbReference type="PROSITE" id="PS50977"/>
    </source>
</evidence>
<name>A0A163IGD0_9BACL</name>
<dbReference type="PANTHER" id="PTHR30055">
    <property type="entry name" value="HTH-TYPE TRANSCRIPTIONAL REGULATOR RUTR"/>
    <property type="match status" value="1"/>
</dbReference>
<comment type="caution">
    <text evidence="6">The sequence shown here is derived from an EMBL/GenBank/DDBJ whole genome shotgun (WGS) entry which is preliminary data.</text>
</comment>
<keyword evidence="3" id="KW-0804">Transcription</keyword>
<dbReference type="EMBL" id="LWMH01000001">
    <property type="protein sequence ID" value="KZS45955.1"/>
    <property type="molecule type" value="Genomic_DNA"/>
</dbReference>
<dbReference type="Pfam" id="PF00440">
    <property type="entry name" value="TetR_N"/>
    <property type="match status" value="1"/>
</dbReference>
<evidence type="ECO:0000256" key="2">
    <source>
        <dbReference type="ARBA" id="ARBA00023125"/>
    </source>
</evidence>
<dbReference type="PROSITE" id="PS01081">
    <property type="entry name" value="HTH_TETR_1"/>
    <property type="match status" value="1"/>
</dbReference>
<dbReference type="AlphaFoldDB" id="A0A163IGD0"/>
<dbReference type="GO" id="GO:0000976">
    <property type="term" value="F:transcription cis-regulatory region binding"/>
    <property type="evidence" value="ECO:0007669"/>
    <property type="project" value="TreeGrafter"/>
</dbReference>
<dbReference type="OrthoDB" id="509229at2"/>
<evidence type="ECO:0000256" key="1">
    <source>
        <dbReference type="ARBA" id="ARBA00023015"/>
    </source>
</evidence>
<dbReference type="PRINTS" id="PR00455">
    <property type="entry name" value="HTHTETR"/>
</dbReference>
<feature type="domain" description="HTH tetR-type" evidence="5">
    <location>
        <begin position="15"/>
        <end position="75"/>
    </location>
</feature>
<feature type="DNA-binding region" description="H-T-H motif" evidence="4">
    <location>
        <begin position="38"/>
        <end position="57"/>
    </location>
</feature>
<organism evidence="6 7">
    <name type="scientific">Paenibacillus glucanolyticus</name>
    <dbReference type="NCBI Taxonomy" id="59843"/>
    <lineage>
        <taxon>Bacteria</taxon>
        <taxon>Bacillati</taxon>
        <taxon>Bacillota</taxon>
        <taxon>Bacilli</taxon>
        <taxon>Bacillales</taxon>
        <taxon>Paenibacillaceae</taxon>
        <taxon>Paenibacillus</taxon>
    </lineage>
</organism>
<dbReference type="InterPro" id="IPR009057">
    <property type="entry name" value="Homeodomain-like_sf"/>
</dbReference>
<evidence type="ECO:0000313" key="6">
    <source>
        <dbReference type="EMBL" id="KZS45955.1"/>
    </source>
</evidence>
<sequence length="203" mass="22218">MFTYDMIMKKKPHFDSKKKEILQAAMKLFAEKGVDGVSVKEIGAAAGVTDAAIYKHFTNKDAVAAEAFEEYCGSYTRLVDDYASQTGLFAEKLSALVTRVLESYDEDKYGLLLLSQHHELFTEVLKSRGRQPLDALCDLLDQAVLQRDIPPQNIRLTAVLIIGAFNQLAVSTMQGELEEPLSALAPEVTAHLLALTGLGKGPA</sequence>
<keyword evidence="7" id="KW-1185">Reference proteome</keyword>
<dbReference type="InterPro" id="IPR023772">
    <property type="entry name" value="DNA-bd_HTH_TetR-type_CS"/>
</dbReference>
<dbReference type="Gene3D" id="1.10.357.10">
    <property type="entry name" value="Tetracycline Repressor, domain 2"/>
    <property type="match status" value="1"/>
</dbReference>
<keyword evidence="2 4" id="KW-0238">DNA-binding</keyword>
<dbReference type="InterPro" id="IPR001647">
    <property type="entry name" value="HTH_TetR"/>
</dbReference>
<gene>
    <name evidence="6" type="ORF">AWU65_08505</name>
</gene>